<evidence type="ECO:0000256" key="7">
    <source>
        <dbReference type="ARBA" id="ARBA00023319"/>
    </source>
</evidence>
<feature type="domain" description="B30.2/SPRY" evidence="10">
    <location>
        <begin position="311"/>
        <end position="499"/>
    </location>
</feature>
<dbReference type="InterPro" id="IPR013106">
    <property type="entry name" value="Ig_V-set"/>
</dbReference>
<evidence type="ECO:0000256" key="4">
    <source>
        <dbReference type="ARBA" id="ARBA00022729"/>
    </source>
</evidence>
<evidence type="ECO:0000256" key="9">
    <source>
        <dbReference type="SAM" id="Phobius"/>
    </source>
</evidence>
<reference evidence="12" key="1">
    <citation type="submission" date="2021-04" db="EMBL/GenBank/DDBJ databases">
        <authorList>
            <consortium name="Wellcome Sanger Institute Data Sharing"/>
        </authorList>
    </citation>
    <scope>NUCLEOTIDE SEQUENCE [LARGE SCALE GENOMIC DNA]</scope>
</reference>
<dbReference type="Pfam" id="PF13765">
    <property type="entry name" value="PRY"/>
    <property type="match status" value="1"/>
</dbReference>
<dbReference type="InterPro" id="IPR013783">
    <property type="entry name" value="Ig-like_fold"/>
</dbReference>
<protein>
    <recommendedName>
        <fullName evidence="14">B30.2/SPRY domain-containing protein</fullName>
    </recommendedName>
</protein>
<dbReference type="Pfam" id="PF22705">
    <property type="entry name" value="C2-set_3"/>
    <property type="match status" value="1"/>
</dbReference>
<feature type="domain" description="Ig-like" evidence="11">
    <location>
        <begin position="145"/>
        <end position="229"/>
    </location>
</feature>
<dbReference type="SUPFAM" id="SSF49899">
    <property type="entry name" value="Concanavalin A-like lectins/glucanases"/>
    <property type="match status" value="1"/>
</dbReference>
<dbReference type="InterPro" id="IPR001870">
    <property type="entry name" value="B30.2/SPRY"/>
</dbReference>
<dbReference type="InterPro" id="IPR053896">
    <property type="entry name" value="BTN3A2-like_Ig-C"/>
</dbReference>
<dbReference type="InterPro" id="IPR050143">
    <property type="entry name" value="TRIM/RBCC"/>
</dbReference>
<evidence type="ECO:0000313" key="12">
    <source>
        <dbReference type="Ensembl" id="ENSSAUP00010014699.1"/>
    </source>
</evidence>
<dbReference type="OMA" id="WRRMEIN"/>
<dbReference type="InParanoid" id="A0A671ULG4"/>
<dbReference type="InterPro" id="IPR013320">
    <property type="entry name" value="ConA-like_dom_sf"/>
</dbReference>
<dbReference type="SMART" id="SM00449">
    <property type="entry name" value="SPRY"/>
    <property type="match status" value="1"/>
</dbReference>
<dbReference type="SMART" id="SM00406">
    <property type="entry name" value="IGv"/>
    <property type="match status" value="1"/>
</dbReference>
<dbReference type="InterPro" id="IPR043136">
    <property type="entry name" value="B30.2/SPRY_sf"/>
</dbReference>
<dbReference type="InterPro" id="IPR003877">
    <property type="entry name" value="SPRY_dom"/>
</dbReference>
<dbReference type="PRINTS" id="PR01407">
    <property type="entry name" value="BUTYPHLNCDUF"/>
</dbReference>
<evidence type="ECO:0000313" key="13">
    <source>
        <dbReference type="Proteomes" id="UP000472265"/>
    </source>
</evidence>
<feature type="domain" description="Ig-like" evidence="11">
    <location>
        <begin position="32"/>
        <end position="122"/>
    </location>
</feature>
<organism evidence="12 13">
    <name type="scientific">Sparus aurata</name>
    <name type="common">Gilthead sea bream</name>
    <dbReference type="NCBI Taxonomy" id="8175"/>
    <lineage>
        <taxon>Eukaryota</taxon>
        <taxon>Metazoa</taxon>
        <taxon>Chordata</taxon>
        <taxon>Craniata</taxon>
        <taxon>Vertebrata</taxon>
        <taxon>Euteleostomi</taxon>
        <taxon>Actinopterygii</taxon>
        <taxon>Neopterygii</taxon>
        <taxon>Teleostei</taxon>
        <taxon>Neoteleostei</taxon>
        <taxon>Acanthomorphata</taxon>
        <taxon>Eupercaria</taxon>
        <taxon>Spariformes</taxon>
        <taxon>Sparidae</taxon>
        <taxon>Sparus</taxon>
    </lineage>
</organism>
<dbReference type="Proteomes" id="UP000472265">
    <property type="component" value="Chromosome 6"/>
</dbReference>
<evidence type="ECO:0000256" key="8">
    <source>
        <dbReference type="SAM" id="Coils"/>
    </source>
</evidence>
<keyword evidence="6 9" id="KW-0472">Membrane</keyword>
<dbReference type="Ensembl" id="ENSSAUT00010015599.1">
    <property type="protein sequence ID" value="ENSSAUP00010014699.1"/>
    <property type="gene ID" value="ENSSAUG00010006859.1"/>
</dbReference>
<evidence type="ECO:0000256" key="1">
    <source>
        <dbReference type="ARBA" id="ARBA00004479"/>
    </source>
</evidence>
<keyword evidence="3 9" id="KW-0812">Transmembrane</keyword>
<dbReference type="InterPro" id="IPR007110">
    <property type="entry name" value="Ig-like_dom"/>
</dbReference>
<dbReference type="InterPro" id="IPR036179">
    <property type="entry name" value="Ig-like_dom_sf"/>
</dbReference>
<dbReference type="PROSITE" id="PS50188">
    <property type="entry name" value="B302_SPRY"/>
    <property type="match status" value="1"/>
</dbReference>
<dbReference type="Gene3D" id="2.60.120.920">
    <property type="match status" value="1"/>
</dbReference>
<sequence length="508" mass="57633">MHLFIYSSIYLFIYLCIYLFIYLYLCVNKVFVKEHDDAVLPCSLSTRENLVGMLFDWRKNGQKDGQKEVFLYDAGNHYNNGRQGQDKQFKGRVSHFQGQLMNGNASIKIQNAKMADSGIYSCDFPKLQPGQTFSIELVVGTCPEPYIKTLNDTKDGLLLLQCEVRGASLEPKIRWQDSAGNILPSEEKVSERGGLYYVTLKTAVTKTDHYRCVVTQEDIGHQIDAETFVPFYGEISMLVQKCKLMSEKMEALNREIAALSETIRTTEKELRAGDVSFVQNYKAAVKRVQQRRLPNDPQLVSGALIDMAKHLGNLSYNIWSKMKQKVSYSPVVLDPNTAHSDLFLSTDLTSVCCVDGQKLPRNPERFNSVISVLGSEGFDSGTHSWDVVVGASPAWILGVAAESFQRNKDVGSQSGLWRILYYKGEYTACSRPDPDTVLPVKKKLQRIRVHLDWSKGELSFSDPDTDTHLHTFKHTFTEKLFPYFNTNKPYLLEISPRRVFSGIYLPSR</sequence>
<keyword evidence="7" id="KW-0393">Immunoglobulin domain</keyword>
<keyword evidence="8" id="KW-0175">Coiled coil</keyword>
<evidence type="ECO:0000259" key="11">
    <source>
        <dbReference type="PROSITE" id="PS50835"/>
    </source>
</evidence>
<dbReference type="PROSITE" id="PS50835">
    <property type="entry name" value="IG_LIKE"/>
    <property type="match status" value="2"/>
</dbReference>
<evidence type="ECO:0000256" key="6">
    <source>
        <dbReference type="ARBA" id="ARBA00023136"/>
    </source>
</evidence>
<feature type="transmembrane region" description="Helical" evidence="9">
    <location>
        <begin position="7"/>
        <end position="25"/>
    </location>
</feature>
<dbReference type="PANTHER" id="PTHR24103">
    <property type="entry name" value="E3 UBIQUITIN-PROTEIN LIGASE TRIM"/>
    <property type="match status" value="1"/>
</dbReference>
<reference evidence="12" key="3">
    <citation type="submission" date="2025-09" db="UniProtKB">
        <authorList>
            <consortium name="Ensembl"/>
        </authorList>
    </citation>
    <scope>IDENTIFICATION</scope>
</reference>
<comment type="subcellular location">
    <subcellularLocation>
        <location evidence="1">Membrane</location>
        <topology evidence="1">Single-pass type I membrane protein</topology>
    </subcellularLocation>
</comment>
<dbReference type="GeneTree" id="ENSGT00970000193381"/>
<dbReference type="SMART" id="SM00409">
    <property type="entry name" value="IG"/>
    <property type="match status" value="1"/>
</dbReference>
<comment type="similarity">
    <text evidence="2">Belongs to the immunoglobulin superfamily. BTN/MOG family.</text>
</comment>
<accession>A0A671ULG4</accession>
<evidence type="ECO:0008006" key="14">
    <source>
        <dbReference type="Google" id="ProtNLM"/>
    </source>
</evidence>
<keyword evidence="5 9" id="KW-1133">Transmembrane helix</keyword>
<dbReference type="AlphaFoldDB" id="A0A671ULG4"/>
<reference evidence="12" key="2">
    <citation type="submission" date="2025-08" db="UniProtKB">
        <authorList>
            <consortium name="Ensembl"/>
        </authorList>
    </citation>
    <scope>IDENTIFICATION</scope>
</reference>
<dbReference type="SUPFAM" id="SSF48726">
    <property type="entry name" value="Immunoglobulin"/>
    <property type="match status" value="2"/>
</dbReference>
<dbReference type="Gene3D" id="2.60.40.10">
    <property type="entry name" value="Immunoglobulins"/>
    <property type="match status" value="2"/>
</dbReference>
<dbReference type="Pfam" id="PF00622">
    <property type="entry name" value="SPRY"/>
    <property type="match status" value="1"/>
</dbReference>
<feature type="coiled-coil region" evidence="8">
    <location>
        <begin position="235"/>
        <end position="269"/>
    </location>
</feature>
<keyword evidence="13" id="KW-1185">Reference proteome</keyword>
<dbReference type="Pfam" id="PF07686">
    <property type="entry name" value="V-set"/>
    <property type="match status" value="1"/>
</dbReference>
<evidence type="ECO:0000256" key="5">
    <source>
        <dbReference type="ARBA" id="ARBA00022989"/>
    </source>
</evidence>
<dbReference type="InterPro" id="IPR003879">
    <property type="entry name" value="Butyrophylin_SPRY"/>
</dbReference>
<dbReference type="GO" id="GO:0016020">
    <property type="term" value="C:membrane"/>
    <property type="evidence" value="ECO:0007669"/>
    <property type="project" value="UniProtKB-SubCell"/>
</dbReference>
<keyword evidence="4" id="KW-0732">Signal</keyword>
<dbReference type="CDD" id="cd12893">
    <property type="entry name" value="SPRY_PRY_TRIM35"/>
    <property type="match status" value="1"/>
</dbReference>
<evidence type="ECO:0000259" key="10">
    <source>
        <dbReference type="PROSITE" id="PS50188"/>
    </source>
</evidence>
<evidence type="ECO:0000256" key="2">
    <source>
        <dbReference type="ARBA" id="ARBA00007591"/>
    </source>
</evidence>
<name>A0A671ULG4_SPAAU</name>
<evidence type="ECO:0000256" key="3">
    <source>
        <dbReference type="ARBA" id="ARBA00022692"/>
    </source>
</evidence>
<dbReference type="InterPro" id="IPR003599">
    <property type="entry name" value="Ig_sub"/>
</dbReference>
<dbReference type="SMART" id="SM00589">
    <property type="entry name" value="PRY"/>
    <property type="match status" value="1"/>
</dbReference>
<dbReference type="InterPro" id="IPR006574">
    <property type="entry name" value="PRY"/>
</dbReference>
<proteinExistence type="inferred from homology"/>